<organism evidence="1 2">
    <name type="scientific">Ameca splendens</name>
    <dbReference type="NCBI Taxonomy" id="208324"/>
    <lineage>
        <taxon>Eukaryota</taxon>
        <taxon>Metazoa</taxon>
        <taxon>Chordata</taxon>
        <taxon>Craniata</taxon>
        <taxon>Vertebrata</taxon>
        <taxon>Euteleostomi</taxon>
        <taxon>Actinopterygii</taxon>
        <taxon>Neopterygii</taxon>
        <taxon>Teleostei</taxon>
        <taxon>Neoteleostei</taxon>
        <taxon>Acanthomorphata</taxon>
        <taxon>Ovalentaria</taxon>
        <taxon>Atherinomorphae</taxon>
        <taxon>Cyprinodontiformes</taxon>
        <taxon>Goodeidae</taxon>
        <taxon>Ameca</taxon>
    </lineage>
</organism>
<reference evidence="1 2" key="1">
    <citation type="submission" date="2021-06" db="EMBL/GenBank/DDBJ databases">
        <authorList>
            <person name="Palmer J.M."/>
        </authorList>
    </citation>
    <scope>NUCLEOTIDE SEQUENCE [LARGE SCALE GENOMIC DNA]</scope>
    <source>
        <strain evidence="1 2">AS_MEX2019</strain>
        <tissue evidence="1">Muscle</tissue>
    </source>
</reference>
<accession>A0ABV0YHY0</accession>
<dbReference type="Proteomes" id="UP001469553">
    <property type="component" value="Unassembled WGS sequence"/>
</dbReference>
<evidence type="ECO:0000313" key="2">
    <source>
        <dbReference type="Proteomes" id="UP001469553"/>
    </source>
</evidence>
<comment type="caution">
    <text evidence="1">The sequence shown here is derived from an EMBL/GenBank/DDBJ whole genome shotgun (WGS) entry which is preliminary data.</text>
</comment>
<dbReference type="EMBL" id="JAHRIP010031558">
    <property type="protein sequence ID" value="MEQ2293058.1"/>
    <property type="molecule type" value="Genomic_DNA"/>
</dbReference>
<proteinExistence type="predicted"/>
<evidence type="ECO:0000313" key="1">
    <source>
        <dbReference type="EMBL" id="MEQ2293058.1"/>
    </source>
</evidence>
<keyword evidence="2" id="KW-1185">Reference proteome</keyword>
<gene>
    <name evidence="1" type="ORF">AMECASPLE_029339</name>
</gene>
<name>A0ABV0YHY0_9TELE</name>
<sequence length="109" mass="12650">MPAFHAATRSYKVVPESHFKFLLPAFFRQQLTEVSRCYSVPFLLQNRLGVLTPYWNRSELQVTVSRSATLLSLSQECGFPEWRTVLDAFCFPAWFPVQKDFLSQDLLVT</sequence>
<protein>
    <submittedName>
        <fullName evidence="1">Uncharacterized protein</fullName>
    </submittedName>
</protein>